<sequence>MYVDGTYRGQVSPWGDDYVNVGAGNTKVYIVAEFTDGSRVTWGPVTRSCYDQFDLTIREGSYTYQAR</sequence>
<dbReference type="STRING" id="1279009.ADICEAN_01613"/>
<protein>
    <submittedName>
        <fullName evidence="1">Uncharacterized protein</fullName>
    </submittedName>
</protein>
<keyword evidence="2" id="KW-1185">Reference proteome</keyword>
<organism evidence="1 2">
    <name type="scientific">Cesiribacter andamanensis AMV16</name>
    <dbReference type="NCBI Taxonomy" id="1279009"/>
    <lineage>
        <taxon>Bacteria</taxon>
        <taxon>Pseudomonadati</taxon>
        <taxon>Bacteroidota</taxon>
        <taxon>Cytophagia</taxon>
        <taxon>Cytophagales</taxon>
        <taxon>Cesiribacteraceae</taxon>
        <taxon>Cesiribacter</taxon>
    </lineage>
</organism>
<dbReference type="Proteomes" id="UP000011910">
    <property type="component" value="Unassembled WGS sequence"/>
</dbReference>
<dbReference type="RefSeq" id="WP_009195010.1">
    <property type="nucleotide sequence ID" value="NZ_AODQ01000031.1"/>
</dbReference>
<reference evidence="1 2" key="1">
    <citation type="journal article" date="2013" name="Genome Announc.">
        <title>Draft Genome Sequence of Cesiribacter andamanensis Strain AMV16T, Isolated from a Soil Sample from a Mud Volcano in the Andaman Islands, India.</title>
        <authorList>
            <person name="Shivaji S."/>
            <person name="Ara S."/>
            <person name="Begum Z."/>
            <person name="Srinivas T.N."/>
            <person name="Singh A."/>
            <person name="Kumar Pinnaka A."/>
        </authorList>
    </citation>
    <scope>NUCLEOTIDE SEQUENCE [LARGE SCALE GENOMIC DNA]</scope>
    <source>
        <strain evidence="1 2">AMV16</strain>
    </source>
</reference>
<dbReference type="EMBL" id="AODQ01000031">
    <property type="protein sequence ID" value="EMR03220.1"/>
    <property type="molecule type" value="Genomic_DNA"/>
</dbReference>
<dbReference type="AlphaFoldDB" id="M7NNB5"/>
<accession>M7NNB5</accession>
<gene>
    <name evidence="1" type="ORF">ADICEAN_01613</name>
</gene>
<proteinExistence type="predicted"/>
<name>M7NNB5_9BACT</name>
<comment type="caution">
    <text evidence="1">The sequence shown here is derived from an EMBL/GenBank/DDBJ whole genome shotgun (WGS) entry which is preliminary data.</text>
</comment>
<evidence type="ECO:0000313" key="2">
    <source>
        <dbReference type="Proteomes" id="UP000011910"/>
    </source>
</evidence>
<evidence type="ECO:0000313" key="1">
    <source>
        <dbReference type="EMBL" id="EMR03220.1"/>
    </source>
</evidence>
<dbReference type="OrthoDB" id="1454629at2"/>